<dbReference type="EMBL" id="JBKBDD010000020">
    <property type="protein sequence ID" value="MFN6548162.1"/>
    <property type="molecule type" value="Genomic_DNA"/>
</dbReference>
<evidence type="ECO:0000313" key="3">
    <source>
        <dbReference type="Proteomes" id="UP001635816"/>
    </source>
</evidence>
<accession>A0ABW9LN75</accession>
<reference evidence="2 3" key="1">
    <citation type="submission" date="2024-12" db="EMBL/GenBank/DDBJ databases">
        <title>The coexistence of Mycolicibacterium septicum and Mycolicibacterium nivoides in clinical samples.</title>
        <authorList>
            <person name="Wang C."/>
            <person name="Feng Y."/>
            <person name="Zong Z."/>
        </authorList>
    </citation>
    <scope>NUCLEOTIDE SEQUENCE [LARGE SCALE GENOMIC DNA]</scope>
    <source>
        <strain evidence="2 3">120309</strain>
    </source>
</reference>
<evidence type="ECO:0000313" key="2">
    <source>
        <dbReference type="EMBL" id="MFN6548162.1"/>
    </source>
</evidence>
<keyword evidence="3" id="KW-1185">Reference proteome</keyword>
<proteinExistence type="predicted"/>
<evidence type="ECO:0000256" key="1">
    <source>
        <dbReference type="SAM" id="MobiDB-lite"/>
    </source>
</evidence>
<dbReference type="RefSeq" id="WP_409545705.1">
    <property type="nucleotide sequence ID" value="NZ_JBKBDD010000020.1"/>
</dbReference>
<organism evidence="2 3">
    <name type="scientific">Mycolicibacterium nivoides</name>
    <dbReference type="NCBI Taxonomy" id="2487344"/>
    <lineage>
        <taxon>Bacteria</taxon>
        <taxon>Bacillati</taxon>
        <taxon>Actinomycetota</taxon>
        <taxon>Actinomycetes</taxon>
        <taxon>Mycobacteriales</taxon>
        <taxon>Mycobacteriaceae</taxon>
        <taxon>Mycolicibacterium</taxon>
    </lineage>
</organism>
<dbReference type="Proteomes" id="UP001635816">
    <property type="component" value="Unassembled WGS sequence"/>
</dbReference>
<comment type="caution">
    <text evidence="2">The sequence shown here is derived from an EMBL/GenBank/DDBJ whole genome shotgun (WGS) entry which is preliminary data.</text>
</comment>
<feature type="region of interest" description="Disordered" evidence="1">
    <location>
        <begin position="1"/>
        <end position="32"/>
    </location>
</feature>
<feature type="region of interest" description="Disordered" evidence="1">
    <location>
        <begin position="203"/>
        <end position="226"/>
    </location>
</feature>
<protein>
    <submittedName>
        <fullName evidence="2">Uncharacterized protein</fullName>
    </submittedName>
</protein>
<sequence>MTSDESTTPPEPEDTGSDSYPAGPVPAAPVPTAPSIEERLKGVENRIKFASPVIAVCALAAPIISAYAACQSADAAQESARAAQENLVRSGAVVWTSTTVDLVGGCLPGDTPPRAVVEMGNSGRIATRIEGVTLGVRAIDMPDKPEAYITLGSHNEPEELEPQDGLEISMALDCEQLDRLGFDTHNLDAAFAKAIAKQPANIVISRNSPGGDGSGRTEVQRVSSQK</sequence>
<name>A0ABW9LN75_9MYCO</name>
<feature type="compositionally biased region" description="Pro residues" evidence="1">
    <location>
        <begin position="23"/>
        <end position="32"/>
    </location>
</feature>
<gene>
    <name evidence="2" type="ORF">ACK4CT_33865</name>
</gene>